<dbReference type="InterPro" id="IPR019734">
    <property type="entry name" value="TPR_rpt"/>
</dbReference>
<dbReference type="SMART" id="SM00028">
    <property type="entry name" value="TPR"/>
    <property type="match status" value="4"/>
</dbReference>
<feature type="domain" description="Protein kinase" evidence="3">
    <location>
        <begin position="12"/>
        <end position="274"/>
    </location>
</feature>
<dbReference type="Gene3D" id="1.25.40.10">
    <property type="entry name" value="Tetratricopeptide repeat domain"/>
    <property type="match status" value="2"/>
</dbReference>
<keyword evidence="2" id="KW-1133">Transmembrane helix</keyword>
<dbReference type="RefSeq" id="WP_063382328.1">
    <property type="nucleotide sequence ID" value="NZ_AUXX01000040.1"/>
</dbReference>
<dbReference type="PROSITE" id="PS50011">
    <property type="entry name" value="PROTEIN_KINASE_DOM"/>
    <property type="match status" value="1"/>
</dbReference>
<keyword evidence="2" id="KW-0472">Membrane</keyword>
<dbReference type="InterPro" id="IPR000719">
    <property type="entry name" value="Prot_kinase_dom"/>
</dbReference>
<dbReference type="InterPro" id="IPR008271">
    <property type="entry name" value="Ser/Thr_kinase_AS"/>
</dbReference>
<dbReference type="GO" id="GO:0005524">
    <property type="term" value="F:ATP binding"/>
    <property type="evidence" value="ECO:0007669"/>
    <property type="project" value="InterPro"/>
</dbReference>
<dbReference type="InterPro" id="IPR011009">
    <property type="entry name" value="Kinase-like_dom_sf"/>
</dbReference>
<evidence type="ECO:0000313" key="4">
    <source>
        <dbReference type="EMBL" id="KZN62383.1"/>
    </source>
</evidence>
<name>A0A167KAP7_9GAMM</name>
<dbReference type="SMART" id="SM00220">
    <property type="entry name" value="S_TKc"/>
    <property type="match status" value="1"/>
</dbReference>
<feature type="repeat" description="TPR" evidence="1">
    <location>
        <begin position="587"/>
        <end position="620"/>
    </location>
</feature>
<dbReference type="Proteomes" id="UP000076661">
    <property type="component" value="Unassembled WGS sequence"/>
</dbReference>
<dbReference type="EMBL" id="AUXX01000040">
    <property type="protein sequence ID" value="KZN62383.1"/>
    <property type="molecule type" value="Genomic_DNA"/>
</dbReference>
<feature type="transmembrane region" description="Helical" evidence="2">
    <location>
        <begin position="314"/>
        <end position="332"/>
    </location>
</feature>
<proteinExistence type="predicted"/>
<dbReference type="Pfam" id="PF00069">
    <property type="entry name" value="Pkinase"/>
    <property type="match status" value="1"/>
</dbReference>
<accession>A0A167KAP7</accession>
<dbReference type="PANTHER" id="PTHR24361">
    <property type="entry name" value="MITOGEN-ACTIVATED KINASE KINASE KINASE"/>
    <property type="match status" value="1"/>
</dbReference>
<dbReference type="AlphaFoldDB" id="A0A167KAP7"/>
<evidence type="ECO:0000256" key="2">
    <source>
        <dbReference type="SAM" id="Phobius"/>
    </source>
</evidence>
<dbReference type="SUPFAM" id="SSF56112">
    <property type="entry name" value="Protein kinase-like (PK-like)"/>
    <property type="match status" value="1"/>
</dbReference>
<dbReference type="InterPro" id="IPR011990">
    <property type="entry name" value="TPR-like_helical_dom_sf"/>
</dbReference>
<dbReference type="PROSITE" id="PS50005">
    <property type="entry name" value="TPR"/>
    <property type="match status" value="2"/>
</dbReference>
<reference evidence="4 5" key="1">
    <citation type="submission" date="2013-07" db="EMBL/GenBank/DDBJ databases">
        <title>Comparative Genomic and Metabolomic Analysis of Twelve Strains of Pseudoalteromonas luteoviolacea.</title>
        <authorList>
            <person name="Vynne N.G."/>
            <person name="Mansson M."/>
            <person name="Gram L."/>
        </authorList>
    </citation>
    <scope>NUCLEOTIDE SEQUENCE [LARGE SCALE GENOMIC DNA]</scope>
    <source>
        <strain evidence="4 5">S4060-1</strain>
    </source>
</reference>
<dbReference type="GO" id="GO:0004674">
    <property type="term" value="F:protein serine/threonine kinase activity"/>
    <property type="evidence" value="ECO:0007669"/>
    <property type="project" value="TreeGrafter"/>
</dbReference>
<dbReference type="Pfam" id="PF13432">
    <property type="entry name" value="TPR_16"/>
    <property type="match status" value="1"/>
</dbReference>
<evidence type="ECO:0000313" key="5">
    <source>
        <dbReference type="Proteomes" id="UP000076661"/>
    </source>
</evidence>
<gene>
    <name evidence="4" type="ORF">N478_25440</name>
</gene>
<dbReference type="Gene3D" id="1.10.510.10">
    <property type="entry name" value="Transferase(Phosphotransferase) domain 1"/>
    <property type="match status" value="1"/>
</dbReference>
<protein>
    <recommendedName>
        <fullName evidence="3">Protein kinase domain-containing protein</fullName>
    </recommendedName>
</protein>
<dbReference type="InterPro" id="IPR053235">
    <property type="entry name" value="Ser_Thr_kinase"/>
</dbReference>
<dbReference type="PATRIC" id="fig|1365257.3.peg.4009"/>
<evidence type="ECO:0000259" key="3">
    <source>
        <dbReference type="PROSITE" id="PS50011"/>
    </source>
</evidence>
<keyword evidence="2" id="KW-0812">Transmembrane</keyword>
<dbReference type="PROSITE" id="PS00108">
    <property type="entry name" value="PROTEIN_KINASE_ST"/>
    <property type="match status" value="1"/>
</dbReference>
<dbReference type="SUPFAM" id="SSF81901">
    <property type="entry name" value="HCP-like"/>
    <property type="match status" value="1"/>
</dbReference>
<evidence type="ECO:0000256" key="1">
    <source>
        <dbReference type="PROSITE-ProRule" id="PRU00339"/>
    </source>
</evidence>
<dbReference type="CDD" id="cd14014">
    <property type="entry name" value="STKc_PknB_like"/>
    <property type="match status" value="1"/>
</dbReference>
<keyword evidence="1" id="KW-0802">TPR repeat</keyword>
<dbReference type="GO" id="GO:0005737">
    <property type="term" value="C:cytoplasm"/>
    <property type="evidence" value="ECO:0007669"/>
    <property type="project" value="TreeGrafter"/>
</dbReference>
<organism evidence="4 5">
    <name type="scientific">Pseudoalteromonas luteoviolacea S4060-1</name>
    <dbReference type="NCBI Taxonomy" id="1365257"/>
    <lineage>
        <taxon>Bacteria</taxon>
        <taxon>Pseudomonadati</taxon>
        <taxon>Pseudomonadota</taxon>
        <taxon>Gammaproteobacteria</taxon>
        <taxon>Alteromonadales</taxon>
        <taxon>Pseudoalteromonadaceae</taxon>
        <taxon>Pseudoalteromonas</taxon>
    </lineage>
</organism>
<sequence>MHDDQCFFNTYLEPLKHIASGGMGEVFLARDTRLDREVAVKVLKKRLGKSDEHGLESALSEARLMARVNHPNIVQLYDVIDSEKGILLVMEYVNGRTLAQYQKQSLMSLSEKLELLRQIAVAISYSHERSVLHCDIKATNILITDNTVVKVTDFGIASISEGKHFISNNDPSYGSYGAMSPEQIEGDRLTQASDIFSFGILVYELVYQRHPFGTDKGELLAESIVNNDPLPGHTVESVVSHQLEAFCHCLLQKSPQDRPKSMAFVVSELENILLIEEQGSSEDTVEVSHIASNLTSTRINNNQTNSQRGFRHRAILPLVGIIFVLAVALLLVSTRGDDIEYAIVLEPEMHMTEGFAQDGYLTKSAIDNALRQAVINTDLLELVAYSSHQGSESLESLVKSTGADIVLVPKAKCDIQRCHVRLSLLSGDKLVVEKELSGSVQSRDFMEVDTMFRSLSAQILGNSHIGMRANKRVNPIAYRHFAYLYNEVNFKGQYTRAHFDQAIALLEQNPNFYSLYSLIREVGLELYYIDADKRILERLKRVFESVPREYSESKAYLVDKLYIAIESGQEHLVEGLFDRLALYGESALVYHLRGNLAQGNYDLPLAIANFKQSLQLNPNLKTYFNLANALYDNSQITESRETLEFIRSEYPWYKEANKLLADIHFLEGNILLGITLYNEVGAENMNAIDHNNLALGYMVTGNGLEALKNAQKAVSMSPDNSAFILNLADINILLEDIEQAHNYYRKVIELNNGRHDFNSYLEIGQAYAQTGQHKNALAALYNAIKLSTDKIRYVYSAAIIYTLSGETKSGLLHFKESIAGGYEASWFDFPWFRPLCHYDEFKMALSELKASKVCKGL</sequence>
<comment type="caution">
    <text evidence="4">The sequence shown here is derived from an EMBL/GenBank/DDBJ whole genome shotgun (WGS) entry which is preliminary data.</text>
</comment>
<feature type="repeat" description="TPR" evidence="1">
    <location>
        <begin position="757"/>
        <end position="790"/>
    </location>
</feature>